<protein>
    <submittedName>
        <fullName evidence="1">Diheme cytochrome c</fullName>
    </submittedName>
</protein>
<dbReference type="PATRIC" id="fig|1263868.3.peg.5586"/>
<dbReference type="Gene3D" id="3.90.10.10">
    <property type="entry name" value="Cytochrome C3"/>
    <property type="match status" value="1"/>
</dbReference>
<evidence type="ECO:0000313" key="1">
    <source>
        <dbReference type="EMBL" id="EMI24311.1"/>
    </source>
</evidence>
<dbReference type="RefSeq" id="WP_008670947.1">
    <property type="nucleotide sequence ID" value="NZ_ANOF01000162.1"/>
</dbReference>
<accession>M5RYP1</accession>
<dbReference type="Proteomes" id="UP000011996">
    <property type="component" value="Unassembled WGS sequence"/>
</dbReference>
<organism evidence="1 2">
    <name type="scientific">Rhodopirellula europaea SH398</name>
    <dbReference type="NCBI Taxonomy" id="1263868"/>
    <lineage>
        <taxon>Bacteria</taxon>
        <taxon>Pseudomonadati</taxon>
        <taxon>Planctomycetota</taxon>
        <taxon>Planctomycetia</taxon>
        <taxon>Pirellulales</taxon>
        <taxon>Pirellulaceae</taxon>
        <taxon>Rhodopirellula</taxon>
    </lineage>
</organism>
<sequence length="264" mass="28128">MNRLTTIFLSLVMAVAVVGYFVGLGDGVPKPDGLYDSPLLDREISATAASDVKLIPAVSYAEIANTPMGPTKPWQAMPQTLPGADYDLYTKIEPSEADKEASSKLRASRRAFNGAPPTIPHPVENTTDAACYACHSNGVKMAGLKASVMSHQFLGNCVQCHAPMAPAPFQDVDASVDTSFVGLPAPKQGKRAYKGAPPTIPHSQWMRENCNACHGGPHGWAGMESTHPWRTNCTQCHAPSAVLDQAIPVESEVPMLPPLDVVVN</sequence>
<reference evidence="1 2" key="1">
    <citation type="journal article" date="2013" name="Mar. Genomics">
        <title>Expression of sulfatases in Rhodopirellula baltica and the diversity of sulfatases in the genus Rhodopirellula.</title>
        <authorList>
            <person name="Wegner C.E."/>
            <person name="Richter-Heitmann T."/>
            <person name="Klindworth A."/>
            <person name="Klockow C."/>
            <person name="Richter M."/>
            <person name="Achstetter T."/>
            <person name="Glockner F.O."/>
            <person name="Harder J."/>
        </authorList>
    </citation>
    <scope>NUCLEOTIDE SEQUENCE [LARGE SCALE GENOMIC DNA]</scope>
    <source>
        <strain evidence="1 2">SH398</strain>
    </source>
</reference>
<dbReference type="InterPro" id="IPR036280">
    <property type="entry name" value="Multihaem_cyt_sf"/>
</dbReference>
<dbReference type="STRING" id="1263868.RESH_05136"/>
<name>M5RYP1_9BACT</name>
<evidence type="ECO:0000313" key="2">
    <source>
        <dbReference type="Proteomes" id="UP000011996"/>
    </source>
</evidence>
<dbReference type="OrthoDB" id="269685at2"/>
<dbReference type="AlphaFoldDB" id="M5RYP1"/>
<dbReference type="SUPFAM" id="SSF48695">
    <property type="entry name" value="Multiheme cytochromes"/>
    <property type="match status" value="1"/>
</dbReference>
<proteinExistence type="predicted"/>
<dbReference type="EMBL" id="ANOF01000162">
    <property type="protein sequence ID" value="EMI24311.1"/>
    <property type="molecule type" value="Genomic_DNA"/>
</dbReference>
<comment type="caution">
    <text evidence="1">The sequence shown here is derived from an EMBL/GenBank/DDBJ whole genome shotgun (WGS) entry which is preliminary data.</text>
</comment>
<gene>
    <name evidence="1" type="ORF">RESH_05136</name>
</gene>